<dbReference type="CDD" id="cd18597">
    <property type="entry name" value="ABC_6TM_YOR1_D1_like"/>
    <property type="match status" value="1"/>
</dbReference>
<feature type="compositionally biased region" description="Low complexity" evidence="9">
    <location>
        <begin position="518"/>
        <end position="527"/>
    </location>
</feature>
<keyword evidence="6 13" id="KW-0067">ATP-binding</keyword>
<dbReference type="PANTHER" id="PTHR24223">
    <property type="entry name" value="ATP-BINDING CASSETTE SUB-FAMILY C"/>
    <property type="match status" value="1"/>
</dbReference>
<feature type="transmembrane region" description="Helical" evidence="10">
    <location>
        <begin position="282"/>
        <end position="301"/>
    </location>
</feature>
<dbReference type="GO" id="GO:0005886">
    <property type="term" value="C:plasma membrane"/>
    <property type="evidence" value="ECO:0007669"/>
    <property type="project" value="TreeGrafter"/>
</dbReference>
<evidence type="ECO:0000256" key="2">
    <source>
        <dbReference type="ARBA" id="ARBA00009726"/>
    </source>
</evidence>
<feature type="transmembrane region" description="Helical" evidence="10">
    <location>
        <begin position="879"/>
        <end position="904"/>
    </location>
</feature>
<protein>
    <submittedName>
        <fullName evidence="13">ATP-binding cassette transporter</fullName>
    </submittedName>
</protein>
<keyword evidence="5" id="KW-0547">Nucleotide-binding</keyword>
<evidence type="ECO:0000256" key="9">
    <source>
        <dbReference type="SAM" id="MobiDB-lite"/>
    </source>
</evidence>
<dbReference type="SUPFAM" id="SSF52540">
    <property type="entry name" value="P-loop containing nucleoside triphosphate hydrolases"/>
    <property type="match status" value="2"/>
</dbReference>
<feature type="region of interest" description="Disordered" evidence="9">
    <location>
        <begin position="518"/>
        <end position="539"/>
    </location>
</feature>
<sequence>MSEHRLQRRLLTPFLSKKVPPIPEEDERIVYPKRPNIFSIMFFWWLGPVMRAGYKRTLTAQDLYKLNDDIKVESMTRRFEQYFQNSLNKAMAAHVRAKMKARGETAETNTVDFEKDMEDFEVPKMIIVRAIARTFTFQYGMACLMMALGSTGNSTTPLLTKKLIRFVELRTLGLEKHMNAGIGYAIGSSIMVLVNGLFVNHAFHLSMLTGAQVKAALTKALLDKSFRLSDASKHEFPTSKITSMMGADLARIDFALGFQPFLITFPVPIAISIGILCHNIGAPAMVGVGLIIVFMVLTMFVTGKLFAYRKTANVFTDARVNYVKEVLNNLKVIKFYSWEIPYSKIITENRNKEMNIVYIMQVARNIITSLGMSLTLFSSLVAFLVLYAIQGSTKDPASIFSSISLFSALASQVFMIPLALASGSDALIGVTRIGEFLAAEEVNPRSARITASEKTKADMEANKLALSIKNASFKWETFGEQGSHTNNTHTLSEKENFTASEKELYNKLEKHMTNKSISTISHESASSPDHGPFSDSSSLAEQNFPGLESIDLDVKKGEFVVITGLIGSGKTSLLNAMAGFMKRVSGSVDVNGSLLLCDQPWIQNATVRENILFGLPMDDAKYKNVVYACSLESDLEILPAGDLTEIGERGITLSGGQKARINLARAVYADMDIILLDDVLSAVDARVGKHIMAQCIMGILKDKTRILATHQLSLIGSADRIVFLNGNGSISVGTFEELKSKNEAFSHLMAFNADSHDSEDEKEEEVEDEEEREAVKELVERQVTRYKSRADEEEIRHDYEANADKDGRLIDDEEKAENGIKFEVYKNYLSIGSGIFKHYSSVPIVIVLIALSVFCQLFTNTWLSFWSEKKFAHKSNGFYIGFYVMFTFLAAIFLTLEFVLLAYLTNNASTKLNLMAVQKVLRAPMSYMDVTPMGRILNRFTKDTDTLDNEIGNQIRMLTYFFSNIVGVLVLCVIYLPWFAIAIPFLGFIFVAIGNFYQASAREIKRLEAVQRSFVYNNFNETLSGMKTIKAYQAEERFLEKNDTYVNNMNEAYYITIANQRWLSIHLDFVAAGFALIICFLCVFRVFKISAASVGLLLSYVLQIAGQLSMLVRTYTQVENEMNSVERICEYALYLPEEAPYNISETKPADSWPEHGAVRFENVSLAYRPGLPLVLKNLSADIKPKEKIGICGRTGAGKSSIMTALYRLSELNGGKIEIDGVDISKLGLNDLRSKLSIIPQDPVLFRGTIRKNLDPFNLSSEDVLWSALRRAGLIEESKLEFVKTQKPDAENLHKFHLDREVEDEGSNFSLGERQLISFARAMVRDSKILILDEATSSVDYETDSKIQSTIVREFGNCTILCIAHRLRTILNYDRILVLDRGEIKEFDTPWNLFQSEDGIFKQMCERSNITKDDFKH</sequence>
<keyword evidence="7 10" id="KW-1133">Transmembrane helix</keyword>
<dbReference type="InterPro" id="IPR050173">
    <property type="entry name" value="ABC_transporter_C-like"/>
</dbReference>
<proteinExistence type="inferred from homology"/>
<dbReference type="EMBL" id="LYUB02000004">
    <property type="protein sequence ID" value="OVF09638.1"/>
    <property type="molecule type" value="Genomic_DNA"/>
</dbReference>
<dbReference type="KEGG" id="clus:A9F13_04g01177"/>
<gene>
    <name evidence="13" type="ORF">A9F13_04g01177</name>
</gene>
<evidence type="ECO:0000313" key="13">
    <source>
        <dbReference type="EMBL" id="OVF09638.1"/>
    </source>
</evidence>
<dbReference type="FunFam" id="1.20.1560.10:FF:000010">
    <property type="entry name" value="Multidrug resistance-associated ABC transporter"/>
    <property type="match status" value="1"/>
</dbReference>
<dbReference type="GO" id="GO:0008559">
    <property type="term" value="F:ABC-type xenobiotic transporter activity"/>
    <property type="evidence" value="ECO:0007669"/>
    <property type="project" value="TreeGrafter"/>
</dbReference>
<feature type="domain" description="ABC transporter" evidence="11">
    <location>
        <begin position="531"/>
        <end position="751"/>
    </location>
</feature>
<dbReference type="SUPFAM" id="SSF90123">
    <property type="entry name" value="ABC transporter transmembrane region"/>
    <property type="match status" value="2"/>
</dbReference>
<dbReference type="InterPro" id="IPR027417">
    <property type="entry name" value="P-loop_NTPase"/>
</dbReference>
<dbReference type="InterPro" id="IPR003439">
    <property type="entry name" value="ABC_transporter-like_ATP-bd"/>
</dbReference>
<evidence type="ECO:0000256" key="8">
    <source>
        <dbReference type="ARBA" id="ARBA00023136"/>
    </source>
</evidence>
<dbReference type="CDD" id="cd03250">
    <property type="entry name" value="ABCC_MRP_domain1"/>
    <property type="match status" value="1"/>
</dbReference>
<dbReference type="Gene3D" id="1.20.1560.10">
    <property type="entry name" value="ABC transporter type 1, transmembrane domain"/>
    <property type="match status" value="2"/>
</dbReference>
<comment type="subcellular location">
    <subcellularLocation>
        <location evidence="1">Membrane</location>
        <topology evidence="1">Multi-pass membrane protein</topology>
    </subcellularLocation>
</comment>
<dbReference type="GO" id="GO:0016887">
    <property type="term" value="F:ATP hydrolysis activity"/>
    <property type="evidence" value="ECO:0007669"/>
    <property type="project" value="InterPro"/>
</dbReference>
<dbReference type="Gene3D" id="3.40.50.300">
    <property type="entry name" value="P-loop containing nucleotide triphosphate hydrolases"/>
    <property type="match status" value="2"/>
</dbReference>
<evidence type="ECO:0000256" key="3">
    <source>
        <dbReference type="ARBA" id="ARBA00022448"/>
    </source>
</evidence>
<evidence type="ECO:0000259" key="12">
    <source>
        <dbReference type="PROSITE" id="PS50929"/>
    </source>
</evidence>
<feature type="transmembrane region" description="Helical" evidence="10">
    <location>
        <begin position="1069"/>
        <end position="1087"/>
    </location>
</feature>
<dbReference type="PROSITE" id="PS50929">
    <property type="entry name" value="ABC_TM1F"/>
    <property type="match status" value="2"/>
</dbReference>
<feature type="transmembrane region" description="Helical" evidence="10">
    <location>
        <begin position="839"/>
        <end position="859"/>
    </location>
</feature>
<feature type="transmembrane region" description="Helical" evidence="10">
    <location>
        <begin position="181"/>
        <end position="199"/>
    </location>
</feature>
<dbReference type="PROSITE" id="PS50893">
    <property type="entry name" value="ABC_TRANSPORTER_2"/>
    <property type="match status" value="2"/>
</dbReference>
<organism evidence="13 14">
    <name type="scientific">Clavispora lusitaniae</name>
    <name type="common">Candida lusitaniae</name>
    <dbReference type="NCBI Taxonomy" id="36911"/>
    <lineage>
        <taxon>Eukaryota</taxon>
        <taxon>Fungi</taxon>
        <taxon>Dikarya</taxon>
        <taxon>Ascomycota</taxon>
        <taxon>Saccharomycotina</taxon>
        <taxon>Pichiomycetes</taxon>
        <taxon>Metschnikowiaceae</taxon>
        <taxon>Clavispora</taxon>
    </lineage>
</organism>
<dbReference type="CDD" id="cd03244">
    <property type="entry name" value="ABCC_MRP_domain2"/>
    <property type="match status" value="1"/>
</dbReference>
<feature type="transmembrane region" description="Helical" evidence="10">
    <location>
        <begin position="362"/>
        <end position="387"/>
    </location>
</feature>
<dbReference type="Pfam" id="PF00664">
    <property type="entry name" value="ABC_membrane"/>
    <property type="match status" value="2"/>
</dbReference>
<feature type="domain" description="ABC transmembrane type-1" evidence="12">
    <location>
        <begin position="142"/>
        <end position="425"/>
    </location>
</feature>
<feature type="transmembrane region" description="Helical" evidence="10">
    <location>
        <begin position="957"/>
        <end position="976"/>
    </location>
</feature>
<dbReference type="InterPro" id="IPR003593">
    <property type="entry name" value="AAA+_ATPase"/>
</dbReference>
<evidence type="ECO:0000256" key="7">
    <source>
        <dbReference type="ARBA" id="ARBA00022989"/>
    </source>
</evidence>
<accession>A0AA91Q1L1</accession>
<feature type="transmembrane region" description="Helical" evidence="10">
    <location>
        <begin position="130"/>
        <end position="149"/>
    </location>
</feature>
<evidence type="ECO:0000313" key="14">
    <source>
        <dbReference type="Proteomes" id="UP000195602"/>
    </source>
</evidence>
<feature type="domain" description="ABC transmembrane type-1" evidence="12">
    <location>
        <begin position="844"/>
        <end position="1120"/>
    </location>
</feature>
<dbReference type="InterPro" id="IPR011527">
    <property type="entry name" value="ABC1_TM_dom"/>
</dbReference>
<feature type="transmembrane region" description="Helical" evidence="10">
    <location>
        <begin position="254"/>
        <end position="276"/>
    </location>
</feature>
<dbReference type="InterPro" id="IPR017871">
    <property type="entry name" value="ABC_transporter-like_CS"/>
</dbReference>
<evidence type="ECO:0000259" key="11">
    <source>
        <dbReference type="PROSITE" id="PS50893"/>
    </source>
</evidence>
<keyword evidence="4 10" id="KW-0812">Transmembrane</keyword>
<comment type="caution">
    <text evidence="13">The sequence shown here is derived from an EMBL/GenBank/DDBJ whole genome shotgun (WGS) entry which is preliminary data.</text>
</comment>
<evidence type="ECO:0000256" key="10">
    <source>
        <dbReference type="SAM" id="Phobius"/>
    </source>
</evidence>
<evidence type="ECO:0000256" key="4">
    <source>
        <dbReference type="ARBA" id="ARBA00022692"/>
    </source>
</evidence>
<feature type="transmembrane region" description="Helical" evidence="10">
    <location>
        <begin position="1093"/>
        <end position="1112"/>
    </location>
</feature>
<keyword evidence="8 10" id="KW-0472">Membrane</keyword>
<reference evidence="13 14" key="1">
    <citation type="submission" date="2017-04" db="EMBL/GenBank/DDBJ databases">
        <title>Draft genome of the yeast Clavispora lusitaniae type strain CBS 6936.</title>
        <authorList>
            <person name="Durrens P."/>
            <person name="Klopp C."/>
            <person name="Biteau N."/>
            <person name="Fitton-Ouhabi V."/>
            <person name="Dementhon K."/>
            <person name="Accoceberry I."/>
            <person name="Sherman D.J."/>
            <person name="Noel T."/>
        </authorList>
    </citation>
    <scope>NUCLEOTIDE SEQUENCE [LARGE SCALE GENOMIC DNA]</scope>
    <source>
        <strain evidence="13 14">CBS 6936</strain>
    </source>
</reference>
<comment type="similarity">
    <text evidence="2">Belongs to the ABC transporter superfamily. ABCC family. Conjugate transporter (TC 3.A.1.208) subfamily.</text>
</comment>
<dbReference type="PROSITE" id="PS00211">
    <property type="entry name" value="ABC_TRANSPORTER_1"/>
    <property type="match status" value="2"/>
</dbReference>
<feature type="transmembrane region" description="Helical" evidence="10">
    <location>
        <begin position="399"/>
        <end position="420"/>
    </location>
</feature>
<dbReference type="SMART" id="SM00382">
    <property type="entry name" value="AAA"/>
    <property type="match status" value="2"/>
</dbReference>
<dbReference type="FunFam" id="3.40.50.300:FF:000565">
    <property type="entry name" value="ABC bile acid transporter"/>
    <property type="match status" value="1"/>
</dbReference>
<dbReference type="PANTHER" id="PTHR24223:SF456">
    <property type="entry name" value="MULTIDRUG RESISTANCE-ASSOCIATED PROTEIN LETHAL(2)03659"/>
    <property type="match status" value="1"/>
</dbReference>
<keyword evidence="3" id="KW-0813">Transport</keyword>
<dbReference type="FunFam" id="3.40.50.300:FF:001750">
    <property type="entry name" value="ATP-binding cassette transporter"/>
    <property type="match status" value="1"/>
</dbReference>
<name>A0AA91Q1L1_CLALS</name>
<dbReference type="InterPro" id="IPR036640">
    <property type="entry name" value="ABC1_TM_sf"/>
</dbReference>
<feature type="domain" description="ABC transporter" evidence="11">
    <location>
        <begin position="1158"/>
        <end position="1405"/>
    </location>
</feature>
<dbReference type="GO" id="GO:0005524">
    <property type="term" value="F:ATP binding"/>
    <property type="evidence" value="ECO:0007669"/>
    <property type="project" value="UniProtKB-KW"/>
</dbReference>
<dbReference type="Pfam" id="PF00005">
    <property type="entry name" value="ABC_tran"/>
    <property type="match status" value="2"/>
</dbReference>
<dbReference type="Proteomes" id="UP000195602">
    <property type="component" value="Unassembled WGS sequence"/>
</dbReference>
<evidence type="ECO:0000256" key="6">
    <source>
        <dbReference type="ARBA" id="ARBA00022840"/>
    </source>
</evidence>
<evidence type="ECO:0000256" key="5">
    <source>
        <dbReference type="ARBA" id="ARBA00022741"/>
    </source>
</evidence>
<evidence type="ECO:0000256" key="1">
    <source>
        <dbReference type="ARBA" id="ARBA00004141"/>
    </source>
</evidence>
<dbReference type="CDD" id="cd18606">
    <property type="entry name" value="ABC_6TM_YOR1_D2_like"/>
    <property type="match status" value="1"/>
</dbReference>